<dbReference type="EMBL" id="JADBEB010000001">
    <property type="protein sequence ID" value="MBE1490337.1"/>
    <property type="molecule type" value="Genomic_DNA"/>
</dbReference>
<protein>
    <submittedName>
        <fullName evidence="2">Uncharacterized protein</fullName>
    </submittedName>
</protein>
<dbReference type="Proteomes" id="UP000649753">
    <property type="component" value="Unassembled WGS sequence"/>
</dbReference>
<sequence length="37" mass="4078">MRALSRRTVAVSTRRANNPAMGRTTLNDMGERSEATV</sequence>
<gene>
    <name evidence="2" type="ORF">H4W31_005975</name>
</gene>
<dbReference type="AlphaFoldDB" id="A0A927R0L1"/>
<accession>A0A927R0L1</accession>
<evidence type="ECO:0000313" key="2">
    <source>
        <dbReference type="EMBL" id="MBE1490337.1"/>
    </source>
</evidence>
<evidence type="ECO:0000313" key="3">
    <source>
        <dbReference type="Proteomes" id="UP000649753"/>
    </source>
</evidence>
<comment type="caution">
    <text evidence="2">The sequence shown here is derived from an EMBL/GenBank/DDBJ whole genome shotgun (WGS) entry which is preliminary data.</text>
</comment>
<evidence type="ECO:0000256" key="1">
    <source>
        <dbReference type="SAM" id="MobiDB-lite"/>
    </source>
</evidence>
<keyword evidence="3" id="KW-1185">Reference proteome</keyword>
<name>A0A927R0L1_9ACTN</name>
<organism evidence="2 3">
    <name type="scientific">Plantactinospora soyae</name>
    <dbReference type="NCBI Taxonomy" id="1544732"/>
    <lineage>
        <taxon>Bacteria</taxon>
        <taxon>Bacillati</taxon>
        <taxon>Actinomycetota</taxon>
        <taxon>Actinomycetes</taxon>
        <taxon>Micromonosporales</taxon>
        <taxon>Micromonosporaceae</taxon>
        <taxon>Plantactinospora</taxon>
    </lineage>
</organism>
<reference evidence="2" key="1">
    <citation type="submission" date="2020-10" db="EMBL/GenBank/DDBJ databases">
        <title>Sequencing the genomes of 1000 actinobacteria strains.</title>
        <authorList>
            <person name="Klenk H.-P."/>
        </authorList>
    </citation>
    <scope>NUCLEOTIDE SEQUENCE</scope>
    <source>
        <strain evidence="2">DSM 46832</strain>
    </source>
</reference>
<proteinExistence type="predicted"/>
<feature type="region of interest" description="Disordered" evidence="1">
    <location>
        <begin position="1"/>
        <end position="37"/>
    </location>
</feature>